<dbReference type="InterPro" id="IPR027417">
    <property type="entry name" value="P-loop_NTPase"/>
</dbReference>
<evidence type="ECO:0000313" key="2">
    <source>
        <dbReference type="EnsemblMetazoa" id="CLYHEMP001494.2"/>
    </source>
</evidence>
<reference evidence="2" key="1">
    <citation type="submission" date="2021-01" db="UniProtKB">
        <authorList>
            <consortium name="EnsemblMetazoa"/>
        </authorList>
    </citation>
    <scope>IDENTIFICATION</scope>
</reference>
<feature type="signal peptide" evidence="1">
    <location>
        <begin position="1"/>
        <end position="32"/>
    </location>
</feature>
<keyword evidence="3" id="KW-1185">Reference proteome</keyword>
<dbReference type="OrthoDB" id="6038606at2759"/>
<dbReference type="GeneID" id="136800640"/>
<evidence type="ECO:0000313" key="3">
    <source>
        <dbReference type="Proteomes" id="UP000594262"/>
    </source>
</evidence>
<dbReference type="Proteomes" id="UP000594262">
    <property type="component" value="Unplaced"/>
</dbReference>
<dbReference type="RefSeq" id="XP_066913387.1">
    <property type="nucleotide sequence ID" value="XM_067057286.1"/>
</dbReference>
<sequence>MALHEIEIRIRYVLQILHQILVLLLKVALTLNDECINKADLNIGLAEVISKNQHKFKSKKNIHDNEHYKKHFYDKRTGLSKTSIEIKELDISVLVILVKTNFISRSKTSVKSLLKEFGCCVDCLHQFCVCGINITNVRNHCPKKANCKYGDCKNSCPAVNCQLATINKFVDVARALRNSLSHITEDLCKKLALGNPVLEDFPLSNSWLDIWEIVNGLSLNCLEVLVKKKFITQNELEDQKMELWISLRKSSQFLLPVVGENLQHYHNVILGEQTATEKLEHLQLALENKNKELSMDYVYLDGRLFAFNEAKRKVGLNLKSISEDSLTFSSDLPVMHQESALQCKFNVFSKWMNMPKDSFDLQTTSNLSVVLKNFDCGHSKISLRLLVLETNGNVVHFVQDNLDLSSFTSDRFVKSLGIMISSEVLVEACYYQKTNCGLLIYNVPDEEVKVVQIKSVKDSEWKDVNTFKVIKDGNVLSIEGLECTTTDVRFVTSNNENNLFTSHTLNAVTVVDVNQLSYVTNHQNILVNSHPFGVQTDVHHFLPEVHSLEPPVIQYHRGAGKVRKSLAEANDYLDTNFTPEEKIVRFPPKWNICDTPESVSHALADRFQEKFQETFSERRRILLPFNQCLSQQYLRDFGFSLCSEEYLMIFDGSLNLIILLAVSKATNEAGFHQDLQNLNLNMKAFVRVCSDLLTKDCTMGEPLAIVGAVCCPTIEERVLEKFQLWQVDNGAYYRSNVITKRQFENQEEFNHWYFQLCENIHQELNGIRCISLDNLSHNFYQYANRMMMLLALQDVELPSVFGSTDIKIRSLLLNREQMEAVHLALVKKQVFITGPYGSGKTITSQKILENALPTLDPLKDVVYYVVFDQYSLLQVESEKYCQRLTERFGIKIQCFDINEVPSKRHITAYLSTCLQYLLTKVEDGQRLHVFVDEFDTEMLSNFEQSFLDRFVDQSLSQSFLVISTQSIRKYRSFKSPKVKAASLKISTRHFEKLKERITFIELGKIMRLSANILALNEMATQFIENVSNRYQEPSIHLAESPEKTVNQGEIPMLESQSSQQNSQQQSSLSLQTSDLDVVDSGVNDSNSNAAVFSDVEGSIDRILKQTQNKIDLTEERLILETEFKFYENSGCGHLMKGINPSLLRLPTGSNLALLASAILKVANPFWKRSLFLCNDLESAAKVFEASLLLGLDVIPYFGGLTFTTVDCLEKQWIYNTWITSKNCVLLTDNRGCRGLQNEHVVLFLDEEESWEHYLLPEMIGRATSNLSIITFNHQNTNKLNSSFDQNKVSVRQMVETFSQNMDTFDHQQLKELKVWRKMEPNSEKLLAKLKDHNLTKDIKLKAMEAWNGIANKQALLNCVEGAPVDRKNIDSFLRARYLTAYIVNKHFADTRSERFEKFPLGDKLYEKVIQMYDTIKMEDADLYNKLKGLIRESKDIVGFYRSIITTHILQLLHIGRIGIVFVTLLICCEYFEENMKNDQIERLIEVNACVLSHYQDWIEDNIFHNKVDVTDGEGSSTVFTASALAGILLGAIYMLK</sequence>
<organism evidence="2 3">
    <name type="scientific">Clytia hemisphaerica</name>
    <dbReference type="NCBI Taxonomy" id="252671"/>
    <lineage>
        <taxon>Eukaryota</taxon>
        <taxon>Metazoa</taxon>
        <taxon>Cnidaria</taxon>
        <taxon>Hydrozoa</taxon>
        <taxon>Hydroidolina</taxon>
        <taxon>Leptothecata</taxon>
        <taxon>Obeliida</taxon>
        <taxon>Clytiidae</taxon>
        <taxon>Clytia</taxon>
    </lineage>
</organism>
<dbReference type="SUPFAM" id="SSF52540">
    <property type="entry name" value="P-loop containing nucleoside triphosphate hydrolases"/>
    <property type="match status" value="2"/>
</dbReference>
<proteinExistence type="predicted"/>
<feature type="chain" id="PRO_5029865003" evidence="1">
    <location>
        <begin position="33"/>
        <end position="1536"/>
    </location>
</feature>
<dbReference type="EnsemblMetazoa" id="CLYHEMT001494.2">
    <property type="protein sequence ID" value="CLYHEMP001494.2"/>
    <property type="gene ID" value="CLYHEMG001494"/>
</dbReference>
<accession>A0A7M5V2W7</accession>
<protein>
    <submittedName>
        <fullName evidence="2">Uncharacterized protein</fullName>
    </submittedName>
</protein>
<evidence type="ECO:0000256" key="1">
    <source>
        <dbReference type="SAM" id="SignalP"/>
    </source>
</evidence>
<keyword evidence="1" id="KW-0732">Signal</keyword>
<dbReference type="Gene3D" id="3.40.50.300">
    <property type="entry name" value="P-loop containing nucleotide triphosphate hydrolases"/>
    <property type="match status" value="1"/>
</dbReference>
<name>A0A7M5V2W7_9CNID</name>